<dbReference type="Proteomes" id="UP000326912">
    <property type="component" value="Unassembled WGS sequence"/>
</dbReference>
<evidence type="ECO:0000313" key="1">
    <source>
        <dbReference type="EMBL" id="GER87621.1"/>
    </source>
</evidence>
<accession>A0A5J4KMV0</accession>
<proteinExistence type="predicted"/>
<dbReference type="RefSeq" id="WP_151755600.1">
    <property type="nucleotide sequence ID" value="NZ_BKZW01000001.1"/>
</dbReference>
<reference evidence="1 2" key="1">
    <citation type="submission" date="2019-10" db="EMBL/GenBank/DDBJ databases">
        <title>Dictyobacter vulcani sp. nov., within the class Ktedonobacteria, isolated from soil of volcanic Mt. Zao.</title>
        <authorList>
            <person name="Zheng Y."/>
            <person name="Wang C.M."/>
            <person name="Sakai Y."/>
            <person name="Abe K."/>
            <person name="Yokota A."/>
            <person name="Yabe S."/>
        </authorList>
    </citation>
    <scope>NUCLEOTIDE SEQUENCE [LARGE SCALE GENOMIC DNA]</scope>
    <source>
        <strain evidence="1 2">W12</strain>
    </source>
</reference>
<protein>
    <recommendedName>
        <fullName evidence="3">DUF5666 domain-containing protein</fullName>
    </recommendedName>
</protein>
<gene>
    <name evidence="1" type="ORF">KDW_17830</name>
</gene>
<dbReference type="EMBL" id="BKZW01000001">
    <property type="protein sequence ID" value="GER87621.1"/>
    <property type="molecule type" value="Genomic_DNA"/>
</dbReference>
<organism evidence="1 2">
    <name type="scientific">Dictyobacter vulcani</name>
    <dbReference type="NCBI Taxonomy" id="2607529"/>
    <lineage>
        <taxon>Bacteria</taxon>
        <taxon>Bacillati</taxon>
        <taxon>Chloroflexota</taxon>
        <taxon>Ktedonobacteria</taxon>
        <taxon>Ktedonobacterales</taxon>
        <taxon>Dictyobacteraceae</taxon>
        <taxon>Dictyobacter</taxon>
    </lineage>
</organism>
<name>A0A5J4KMV0_9CHLR</name>
<evidence type="ECO:0000313" key="2">
    <source>
        <dbReference type="Proteomes" id="UP000326912"/>
    </source>
</evidence>
<evidence type="ECO:0008006" key="3">
    <source>
        <dbReference type="Google" id="ProtNLM"/>
    </source>
</evidence>
<dbReference type="AlphaFoldDB" id="A0A5J4KMV0"/>
<keyword evidence="2" id="KW-1185">Reference proteome</keyword>
<comment type="caution">
    <text evidence="1">The sequence shown here is derived from an EMBL/GenBank/DDBJ whole genome shotgun (WGS) entry which is preliminary data.</text>
</comment>
<sequence>MKLWQGITVSVVTLITLGLAPMFTRSGQAKSPCTQQANYTGTIDSINKDYNTIKLYDPEQTEVDPIMGRVSLVAHTNKDTQVYRQKGDKCESASLHDLKPGLKLNIWTKDKVVVEMFPLPVRATTIVIID</sequence>